<feature type="DNA-binding region" description="OmpR/PhoB-type" evidence="6">
    <location>
        <begin position="10"/>
        <end position="108"/>
    </location>
</feature>
<dbReference type="SMART" id="SM00862">
    <property type="entry name" value="Trans_reg_C"/>
    <property type="match status" value="1"/>
</dbReference>
<dbReference type="PANTHER" id="PTHR48111">
    <property type="entry name" value="REGULATOR OF RPOS"/>
    <property type="match status" value="1"/>
</dbReference>
<sequence length="113" mass="12852">MLRRGGLPRPAVLRCGPLSLDPATRMVECRGEPVELSARELALLEFLLRNPGRVLSRPVLVEHVWGLDYDGFSNVVDVYVKYLRDKIDRRFDVDLLQTVRGAGYRLACTDPDR</sequence>
<dbReference type="RefSeq" id="WP_324277225.1">
    <property type="nucleotide sequence ID" value="NZ_CP141261.1"/>
</dbReference>
<name>A0ABZ1B517_9ACTN</name>
<keyword evidence="9" id="KW-1185">Reference proteome</keyword>
<dbReference type="Gene3D" id="1.10.10.10">
    <property type="entry name" value="Winged helix-like DNA-binding domain superfamily/Winged helix DNA-binding domain"/>
    <property type="match status" value="1"/>
</dbReference>
<reference evidence="8 9" key="1">
    <citation type="submission" date="2023-12" db="EMBL/GenBank/DDBJ databases">
        <title>Blastococcus brunescens sp. nov., an actonobacterium isolated from sandstone collected in sahara desert.</title>
        <authorList>
            <person name="Gtari M."/>
            <person name="Ghodhbane F."/>
        </authorList>
    </citation>
    <scope>NUCLEOTIDE SEQUENCE [LARGE SCALE GENOMIC DNA]</scope>
    <source>
        <strain evidence="8 9">BMG 8361</strain>
    </source>
</reference>
<dbReference type="EMBL" id="CP141261">
    <property type="protein sequence ID" value="WRL65908.1"/>
    <property type="molecule type" value="Genomic_DNA"/>
</dbReference>
<evidence type="ECO:0000256" key="6">
    <source>
        <dbReference type="PROSITE-ProRule" id="PRU01091"/>
    </source>
</evidence>
<protein>
    <submittedName>
        <fullName evidence="8">Winged helix-turn-helix domain-containing protein</fullName>
    </submittedName>
</protein>
<evidence type="ECO:0000256" key="1">
    <source>
        <dbReference type="ARBA" id="ARBA00022553"/>
    </source>
</evidence>
<evidence type="ECO:0000256" key="5">
    <source>
        <dbReference type="ARBA" id="ARBA00023163"/>
    </source>
</evidence>
<dbReference type="Proteomes" id="UP001324287">
    <property type="component" value="Chromosome"/>
</dbReference>
<keyword evidence="3" id="KW-0805">Transcription regulation</keyword>
<dbReference type="InterPro" id="IPR039420">
    <property type="entry name" value="WalR-like"/>
</dbReference>
<evidence type="ECO:0000313" key="9">
    <source>
        <dbReference type="Proteomes" id="UP001324287"/>
    </source>
</evidence>
<organism evidence="8 9">
    <name type="scientific">Blastococcus brunescens</name>
    <dbReference type="NCBI Taxonomy" id="1564165"/>
    <lineage>
        <taxon>Bacteria</taxon>
        <taxon>Bacillati</taxon>
        <taxon>Actinomycetota</taxon>
        <taxon>Actinomycetes</taxon>
        <taxon>Geodermatophilales</taxon>
        <taxon>Geodermatophilaceae</taxon>
        <taxon>Blastococcus</taxon>
    </lineage>
</organism>
<keyword evidence="2" id="KW-0902">Two-component regulatory system</keyword>
<dbReference type="PROSITE" id="PS51755">
    <property type="entry name" value="OMPR_PHOB"/>
    <property type="match status" value="1"/>
</dbReference>
<evidence type="ECO:0000313" key="8">
    <source>
        <dbReference type="EMBL" id="WRL65908.1"/>
    </source>
</evidence>
<accession>A0ABZ1B517</accession>
<feature type="domain" description="OmpR/PhoB-type" evidence="7">
    <location>
        <begin position="10"/>
        <end position="108"/>
    </location>
</feature>
<dbReference type="InterPro" id="IPR016032">
    <property type="entry name" value="Sig_transdc_resp-reg_C-effctor"/>
</dbReference>
<dbReference type="InterPro" id="IPR036388">
    <property type="entry name" value="WH-like_DNA-bd_sf"/>
</dbReference>
<dbReference type="SUPFAM" id="SSF46894">
    <property type="entry name" value="C-terminal effector domain of the bipartite response regulators"/>
    <property type="match status" value="1"/>
</dbReference>
<evidence type="ECO:0000256" key="2">
    <source>
        <dbReference type="ARBA" id="ARBA00023012"/>
    </source>
</evidence>
<dbReference type="PANTHER" id="PTHR48111:SF1">
    <property type="entry name" value="TWO-COMPONENT RESPONSE REGULATOR ORR33"/>
    <property type="match status" value="1"/>
</dbReference>
<keyword evidence="5" id="KW-0804">Transcription</keyword>
<dbReference type="InterPro" id="IPR001867">
    <property type="entry name" value="OmpR/PhoB-type_DNA-bd"/>
</dbReference>
<dbReference type="Pfam" id="PF00486">
    <property type="entry name" value="Trans_reg_C"/>
    <property type="match status" value="1"/>
</dbReference>
<evidence type="ECO:0000256" key="3">
    <source>
        <dbReference type="ARBA" id="ARBA00023015"/>
    </source>
</evidence>
<keyword evidence="1" id="KW-0597">Phosphoprotein</keyword>
<gene>
    <name evidence="8" type="ORF">U6N30_10350</name>
</gene>
<evidence type="ECO:0000256" key="4">
    <source>
        <dbReference type="ARBA" id="ARBA00023125"/>
    </source>
</evidence>
<keyword evidence="4 6" id="KW-0238">DNA-binding</keyword>
<evidence type="ECO:0000259" key="7">
    <source>
        <dbReference type="PROSITE" id="PS51755"/>
    </source>
</evidence>
<proteinExistence type="predicted"/>
<dbReference type="CDD" id="cd00383">
    <property type="entry name" value="trans_reg_C"/>
    <property type="match status" value="1"/>
</dbReference>